<proteinExistence type="predicted"/>
<evidence type="ECO:0000256" key="3">
    <source>
        <dbReference type="ARBA" id="ARBA00022553"/>
    </source>
</evidence>
<keyword evidence="15" id="KW-1185">Reference proteome</keyword>
<dbReference type="InterPro" id="IPR035965">
    <property type="entry name" value="PAS-like_dom_sf"/>
</dbReference>
<dbReference type="PANTHER" id="PTHR43065">
    <property type="entry name" value="SENSOR HISTIDINE KINASE"/>
    <property type="match status" value="1"/>
</dbReference>
<name>A0ABV6LR21_9BACI</name>
<dbReference type="Pfam" id="PF03707">
    <property type="entry name" value="MHYT"/>
    <property type="match status" value="1"/>
</dbReference>
<comment type="catalytic activity">
    <reaction evidence="1">
        <text>ATP + protein L-histidine = ADP + protein N-phospho-L-histidine.</text>
        <dbReference type="EC" id="2.7.13.3"/>
    </reaction>
</comment>
<dbReference type="PROSITE" id="PS50924">
    <property type="entry name" value="MHYT"/>
    <property type="match status" value="1"/>
</dbReference>
<keyword evidence="5" id="KW-0547">Nucleotide-binding</keyword>
<evidence type="ECO:0000256" key="6">
    <source>
        <dbReference type="ARBA" id="ARBA00022777"/>
    </source>
</evidence>
<dbReference type="PROSITE" id="PS50113">
    <property type="entry name" value="PAC"/>
    <property type="match status" value="1"/>
</dbReference>
<dbReference type="InterPro" id="IPR036097">
    <property type="entry name" value="HisK_dim/P_sf"/>
</dbReference>
<feature type="domain" description="PAS" evidence="11">
    <location>
        <begin position="244"/>
        <end position="305"/>
    </location>
</feature>
<dbReference type="PROSITE" id="PS50112">
    <property type="entry name" value="PAS"/>
    <property type="match status" value="1"/>
</dbReference>
<dbReference type="InterPro" id="IPR000700">
    <property type="entry name" value="PAS-assoc_C"/>
</dbReference>
<feature type="transmembrane region" description="Helical" evidence="9">
    <location>
        <begin position="136"/>
        <end position="160"/>
    </location>
</feature>
<dbReference type="SMART" id="SM00387">
    <property type="entry name" value="HATPase_c"/>
    <property type="match status" value="1"/>
</dbReference>
<dbReference type="Pfam" id="PF13426">
    <property type="entry name" value="PAS_9"/>
    <property type="match status" value="1"/>
</dbReference>
<evidence type="ECO:0000256" key="9">
    <source>
        <dbReference type="PROSITE-ProRule" id="PRU00244"/>
    </source>
</evidence>
<keyword evidence="6" id="KW-0418">Kinase</keyword>
<keyword evidence="4" id="KW-0808">Transferase</keyword>
<evidence type="ECO:0000313" key="14">
    <source>
        <dbReference type="EMBL" id="MFC0524860.1"/>
    </source>
</evidence>
<keyword evidence="9" id="KW-1133">Transmembrane helix</keyword>
<feature type="transmembrane region" description="Helical" evidence="9">
    <location>
        <begin position="108"/>
        <end position="130"/>
    </location>
</feature>
<feature type="domain" description="PAC" evidence="12">
    <location>
        <begin position="320"/>
        <end position="372"/>
    </location>
</feature>
<dbReference type="InterPro" id="IPR000014">
    <property type="entry name" value="PAS"/>
</dbReference>
<gene>
    <name evidence="14" type="ORF">ACFFGV_14875</name>
</gene>
<keyword evidence="3" id="KW-0597">Phosphoprotein</keyword>
<dbReference type="SMART" id="SM00086">
    <property type="entry name" value="PAC"/>
    <property type="match status" value="1"/>
</dbReference>
<evidence type="ECO:0000313" key="15">
    <source>
        <dbReference type="Proteomes" id="UP001589836"/>
    </source>
</evidence>
<evidence type="ECO:0000256" key="7">
    <source>
        <dbReference type="ARBA" id="ARBA00022840"/>
    </source>
</evidence>
<dbReference type="Pfam" id="PF00512">
    <property type="entry name" value="HisKA"/>
    <property type="match status" value="1"/>
</dbReference>
<dbReference type="InterPro" id="IPR003594">
    <property type="entry name" value="HATPase_dom"/>
</dbReference>
<accession>A0ABV6LR21</accession>
<evidence type="ECO:0000259" key="10">
    <source>
        <dbReference type="PROSITE" id="PS50109"/>
    </source>
</evidence>
<dbReference type="Gene3D" id="3.30.450.20">
    <property type="entry name" value="PAS domain"/>
    <property type="match status" value="1"/>
</dbReference>
<dbReference type="RefSeq" id="WP_377349354.1">
    <property type="nucleotide sequence ID" value="NZ_JBHLTP010000012.1"/>
</dbReference>
<dbReference type="PRINTS" id="PR00344">
    <property type="entry name" value="BCTRLSENSOR"/>
</dbReference>
<dbReference type="Gene3D" id="1.10.287.130">
    <property type="match status" value="1"/>
</dbReference>
<dbReference type="SUPFAM" id="SSF47384">
    <property type="entry name" value="Homodimeric domain of signal transducing histidine kinase"/>
    <property type="match status" value="1"/>
</dbReference>
<evidence type="ECO:0000259" key="12">
    <source>
        <dbReference type="PROSITE" id="PS50113"/>
    </source>
</evidence>
<comment type="caution">
    <text evidence="14">The sequence shown here is derived from an EMBL/GenBank/DDBJ whole genome shotgun (WGS) entry which is preliminary data.</text>
</comment>
<evidence type="ECO:0000259" key="13">
    <source>
        <dbReference type="PROSITE" id="PS50924"/>
    </source>
</evidence>
<dbReference type="SUPFAM" id="SSF55785">
    <property type="entry name" value="PYP-like sensor domain (PAS domain)"/>
    <property type="match status" value="1"/>
</dbReference>
<keyword evidence="8" id="KW-0902">Two-component regulatory system</keyword>
<reference evidence="14 15" key="1">
    <citation type="submission" date="2024-09" db="EMBL/GenBank/DDBJ databases">
        <authorList>
            <person name="Sun Q."/>
            <person name="Mori K."/>
        </authorList>
    </citation>
    <scope>NUCLEOTIDE SEQUENCE [LARGE SCALE GENOMIC DNA]</scope>
    <source>
        <strain evidence="14 15">NCAIM B.02529</strain>
    </source>
</reference>
<feature type="transmembrane region" description="Helical" evidence="9">
    <location>
        <begin position="215"/>
        <end position="233"/>
    </location>
</feature>
<dbReference type="Proteomes" id="UP001589836">
    <property type="component" value="Unassembled WGS sequence"/>
</dbReference>
<dbReference type="PROSITE" id="PS50109">
    <property type="entry name" value="HIS_KIN"/>
    <property type="match status" value="1"/>
</dbReference>
<evidence type="ECO:0000256" key="2">
    <source>
        <dbReference type="ARBA" id="ARBA00012438"/>
    </source>
</evidence>
<dbReference type="GO" id="GO:0005524">
    <property type="term" value="F:ATP binding"/>
    <property type="evidence" value="ECO:0007669"/>
    <property type="project" value="UniProtKB-KW"/>
</dbReference>
<dbReference type="NCBIfam" id="TIGR00229">
    <property type="entry name" value="sensory_box"/>
    <property type="match status" value="1"/>
</dbReference>
<evidence type="ECO:0000256" key="8">
    <source>
        <dbReference type="ARBA" id="ARBA00023012"/>
    </source>
</evidence>
<evidence type="ECO:0000259" key="11">
    <source>
        <dbReference type="PROSITE" id="PS50112"/>
    </source>
</evidence>
<keyword evidence="9" id="KW-0472">Membrane</keyword>
<dbReference type="InterPro" id="IPR004358">
    <property type="entry name" value="Sig_transdc_His_kin-like_C"/>
</dbReference>
<dbReference type="SUPFAM" id="SSF55874">
    <property type="entry name" value="ATPase domain of HSP90 chaperone/DNA topoisomerase II/histidine kinase"/>
    <property type="match status" value="1"/>
</dbReference>
<evidence type="ECO:0000256" key="5">
    <source>
        <dbReference type="ARBA" id="ARBA00022741"/>
    </source>
</evidence>
<organism evidence="14 15">
    <name type="scientific">Pontibacillus salicampi</name>
    <dbReference type="NCBI Taxonomy" id="1449801"/>
    <lineage>
        <taxon>Bacteria</taxon>
        <taxon>Bacillati</taxon>
        <taxon>Bacillota</taxon>
        <taxon>Bacilli</taxon>
        <taxon>Bacillales</taxon>
        <taxon>Bacillaceae</taxon>
        <taxon>Pontibacillus</taxon>
    </lineage>
</organism>
<feature type="domain" description="MHYT" evidence="13">
    <location>
        <begin position="8"/>
        <end position="199"/>
    </location>
</feature>
<dbReference type="EMBL" id="JBHLTP010000012">
    <property type="protein sequence ID" value="MFC0524860.1"/>
    <property type="molecule type" value="Genomic_DNA"/>
</dbReference>
<dbReference type="CDD" id="cd00130">
    <property type="entry name" value="PAS"/>
    <property type="match status" value="1"/>
</dbReference>
<keyword evidence="9" id="KW-0812">Transmembrane</keyword>
<protein>
    <recommendedName>
        <fullName evidence="2">histidine kinase</fullName>
        <ecNumber evidence="2">2.7.13.3</ecNumber>
    </recommendedName>
</protein>
<keyword evidence="7 14" id="KW-0067">ATP-binding</keyword>
<dbReference type="Gene3D" id="3.30.565.10">
    <property type="entry name" value="Histidine kinase-like ATPase, C-terminal domain"/>
    <property type="match status" value="1"/>
</dbReference>
<feature type="transmembrane region" description="Helical" evidence="9">
    <location>
        <begin position="172"/>
        <end position="192"/>
    </location>
</feature>
<dbReference type="InterPro" id="IPR001610">
    <property type="entry name" value="PAC"/>
</dbReference>
<dbReference type="InterPro" id="IPR036890">
    <property type="entry name" value="HATPase_C_sf"/>
</dbReference>
<dbReference type="PANTHER" id="PTHR43065:SF34">
    <property type="entry name" value="SPORULATION KINASE A"/>
    <property type="match status" value="1"/>
</dbReference>
<dbReference type="Pfam" id="PF02518">
    <property type="entry name" value="HATPase_c"/>
    <property type="match status" value="1"/>
</dbReference>
<evidence type="ECO:0000256" key="1">
    <source>
        <dbReference type="ARBA" id="ARBA00000085"/>
    </source>
</evidence>
<feature type="transmembrane region" description="Helical" evidence="9">
    <location>
        <begin position="12"/>
        <end position="31"/>
    </location>
</feature>
<feature type="transmembrane region" description="Helical" evidence="9">
    <location>
        <begin position="43"/>
        <end position="67"/>
    </location>
</feature>
<dbReference type="InterPro" id="IPR003661">
    <property type="entry name" value="HisK_dim/P_dom"/>
</dbReference>
<dbReference type="SMART" id="SM00388">
    <property type="entry name" value="HisKA"/>
    <property type="match status" value="1"/>
</dbReference>
<feature type="transmembrane region" description="Helical" evidence="9">
    <location>
        <begin position="79"/>
        <end position="99"/>
    </location>
</feature>
<dbReference type="EC" id="2.7.13.3" evidence="2"/>
<evidence type="ECO:0000256" key="4">
    <source>
        <dbReference type="ARBA" id="ARBA00022679"/>
    </source>
</evidence>
<dbReference type="InterPro" id="IPR005330">
    <property type="entry name" value="MHYT_dom"/>
</dbReference>
<feature type="domain" description="Histidine kinase" evidence="10">
    <location>
        <begin position="385"/>
        <end position="591"/>
    </location>
</feature>
<sequence length="598" mass="67423">MGAVIESYSPILIIIAILLTLMTTYTALDLFTLLRNAKKGSRFLFLGGISSMGIGIWVMNFLTMLAMDTYSLIGNQIPFTILSMILSISFSGMALYVLANKVIPFQKLLLASLFLTLAVFSAHVTGMYTLTIHIQYHWLVLIPSLLLIYGSFLFSLWVMFSYRNTIHVSNIWLKPLSSIIITAAIVEGYFLLTKASLSLPEEVAAPTSGESQEAFVLYLVLFITILITAGILWSSTLVNNRLTTSDTYLSDIEFALDASSIIAITNQRGIITYVNDKFLEISKFQEDELIGQDHRILNSGYHPKEYFKDLWRTIGTGNVWRGEIRNRAKDGTYYWVDTTIVPFLNEKGKPYQYLAIRNDITERKKTEEVLHRQDKLAAVGQLAAGVAHEIRNPLTSMRGYAEFLQLDEVDHERREYLDIIVDEIERVNTIVEDFMMLAKPKEVELSHENIVPILRNVLSLLSYTARKYKVNLHLEAEVEEVQLLCDADRLKQVFINLVKNGIEATPRGGDVTVELHVDNQDIIIRVKDTGKGISSEEIKKLGEPFYTTKQSGNGLGLMTSFKIIESHHGSVRVESEKEIGTSFIITLPSSVTEKITAH</sequence>
<dbReference type="InterPro" id="IPR005467">
    <property type="entry name" value="His_kinase_dom"/>
</dbReference>
<dbReference type="CDD" id="cd00082">
    <property type="entry name" value="HisKA"/>
    <property type="match status" value="1"/>
</dbReference>